<dbReference type="PROSITE" id="PS50102">
    <property type="entry name" value="RRM"/>
    <property type="match status" value="3"/>
</dbReference>
<evidence type="ECO:0000256" key="2">
    <source>
        <dbReference type="ARBA" id="ARBA00022884"/>
    </source>
</evidence>
<keyword evidence="6" id="KW-1185">Reference proteome</keyword>
<name>A0AA36HM23_9DINO</name>
<dbReference type="SMART" id="SM00360">
    <property type="entry name" value="RRM"/>
    <property type="match status" value="3"/>
</dbReference>
<evidence type="ECO:0000256" key="1">
    <source>
        <dbReference type="ARBA" id="ARBA00022737"/>
    </source>
</evidence>
<dbReference type="AlphaFoldDB" id="A0AA36HM23"/>
<dbReference type="CDD" id="cd00590">
    <property type="entry name" value="RRM_SF"/>
    <property type="match status" value="1"/>
</dbReference>
<dbReference type="Gene3D" id="3.30.70.330">
    <property type="match status" value="3"/>
</dbReference>
<protein>
    <recommendedName>
        <fullName evidence="4">RRM domain-containing protein</fullName>
    </recommendedName>
</protein>
<evidence type="ECO:0000313" key="5">
    <source>
        <dbReference type="EMBL" id="CAJ1371607.1"/>
    </source>
</evidence>
<dbReference type="EMBL" id="CAUJNA010000089">
    <property type="protein sequence ID" value="CAJ1371607.1"/>
    <property type="molecule type" value="Genomic_DNA"/>
</dbReference>
<dbReference type="InterPro" id="IPR000504">
    <property type="entry name" value="RRM_dom"/>
</dbReference>
<gene>
    <name evidence="5" type="ORF">EVOR1521_LOCUS1889</name>
</gene>
<reference evidence="5" key="1">
    <citation type="submission" date="2023-08" db="EMBL/GenBank/DDBJ databases">
        <authorList>
            <person name="Chen Y."/>
            <person name="Shah S."/>
            <person name="Dougan E. K."/>
            <person name="Thang M."/>
            <person name="Chan C."/>
        </authorList>
    </citation>
    <scope>NUCLEOTIDE SEQUENCE</scope>
</reference>
<evidence type="ECO:0000256" key="3">
    <source>
        <dbReference type="PROSITE-ProRule" id="PRU00176"/>
    </source>
</evidence>
<feature type="domain" description="RRM" evidence="4">
    <location>
        <begin position="115"/>
        <end position="196"/>
    </location>
</feature>
<dbReference type="InterPro" id="IPR035979">
    <property type="entry name" value="RBD_domain_sf"/>
</dbReference>
<dbReference type="SUPFAM" id="SSF54928">
    <property type="entry name" value="RNA-binding domain, RBD"/>
    <property type="match status" value="3"/>
</dbReference>
<dbReference type="PANTHER" id="PTHR24012">
    <property type="entry name" value="RNA BINDING PROTEIN"/>
    <property type="match status" value="1"/>
</dbReference>
<accession>A0AA36HM23</accession>
<dbReference type="Pfam" id="PF00076">
    <property type="entry name" value="RRM_1"/>
    <property type="match status" value="3"/>
</dbReference>
<dbReference type="GO" id="GO:0003723">
    <property type="term" value="F:RNA binding"/>
    <property type="evidence" value="ECO:0007669"/>
    <property type="project" value="UniProtKB-UniRule"/>
</dbReference>
<keyword evidence="1" id="KW-0677">Repeat</keyword>
<dbReference type="Proteomes" id="UP001178507">
    <property type="component" value="Unassembled WGS sequence"/>
</dbReference>
<feature type="domain" description="RRM" evidence="4">
    <location>
        <begin position="292"/>
        <end position="372"/>
    </location>
</feature>
<comment type="caution">
    <text evidence="5">The sequence shown here is derived from an EMBL/GenBank/DDBJ whole genome shotgun (WGS) entry which is preliminary data.</text>
</comment>
<keyword evidence="2 3" id="KW-0694">RNA-binding</keyword>
<sequence>MPTEDGYKLFVGSLPIDCTSDELYEVFSTYGVVTHVHVMNPHPQSGQRCAFVFYSTKSAGDYACSVLDNQYRIRTNAAQPIVVRWAKDSQNDVAKGNGKGEWVDGPRRPEPPDGHKLFIGGLPADVTDEELRIVFGTYGKVVHCHIMGVHPKSGLRCAFVYFKDFRAAEGAIKVLDNKYKIRQKAVDPIQVRWANTDGDRGKGEVWDRDWGGNGKSFGKGKDFSDPWFPKGKGKGWHPEDRLWEKGWQDKGWTKGWEGPSWMSWQGDWSGWSMNGKGKGWKGPPPVSWSPGTKLYVANLPDDIQEGAIEYVFSTYGTVDKVHLMTGKVKNGCISAFVEFRTPDEANTAIKSLDNKYEIRAGYGPLQVRHANSH</sequence>
<evidence type="ECO:0000313" key="6">
    <source>
        <dbReference type="Proteomes" id="UP001178507"/>
    </source>
</evidence>
<dbReference type="InterPro" id="IPR012677">
    <property type="entry name" value="Nucleotide-bd_a/b_plait_sf"/>
</dbReference>
<proteinExistence type="predicted"/>
<feature type="domain" description="RRM" evidence="4">
    <location>
        <begin position="7"/>
        <end position="88"/>
    </location>
</feature>
<organism evidence="5 6">
    <name type="scientific">Effrenium voratum</name>
    <dbReference type="NCBI Taxonomy" id="2562239"/>
    <lineage>
        <taxon>Eukaryota</taxon>
        <taxon>Sar</taxon>
        <taxon>Alveolata</taxon>
        <taxon>Dinophyceae</taxon>
        <taxon>Suessiales</taxon>
        <taxon>Symbiodiniaceae</taxon>
        <taxon>Effrenium</taxon>
    </lineage>
</organism>
<evidence type="ECO:0000259" key="4">
    <source>
        <dbReference type="PROSITE" id="PS50102"/>
    </source>
</evidence>